<dbReference type="Proteomes" id="UP000077339">
    <property type="component" value="Unassembled WGS sequence"/>
</dbReference>
<evidence type="ECO:0000313" key="3">
    <source>
        <dbReference type="EMBL" id="OAA32531.1"/>
    </source>
</evidence>
<reference evidence="3 4" key="1">
    <citation type="submission" date="2014-02" db="EMBL/GenBank/DDBJ databases">
        <title>Kosmotoga genome sequencing.</title>
        <authorList>
            <person name="Pollo S.M."/>
            <person name="Charchuk R."/>
            <person name="Nesbo C.L."/>
        </authorList>
    </citation>
    <scope>NUCLEOTIDE SEQUENCE [LARGE SCALE GENOMIC DNA]</scope>
    <source>
        <strain evidence="3 4">S304</strain>
    </source>
</reference>
<evidence type="ECO:0000256" key="1">
    <source>
        <dbReference type="ARBA" id="ARBA00022801"/>
    </source>
</evidence>
<organism evidence="3 4">
    <name type="scientific">Kosmotoga arenicorallina S304</name>
    <dbReference type="NCBI Taxonomy" id="1453497"/>
    <lineage>
        <taxon>Bacteria</taxon>
        <taxon>Thermotogati</taxon>
        <taxon>Thermotogota</taxon>
        <taxon>Thermotogae</taxon>
        <taxon>Kosmotogales</taxon>
        <taxon>Kosmotogaceae</taxon>
        <taxon>Kosmotoga</taxon>
    </lineage>
</organism>
<dbReference type="InterPro" id="IPR001466">
    <property type="entry name" value="Beta-lactam-related"/>
</dbReference>
<accession>A0A176K4I9</accession>
<dbReference type="PANTHER" id="PTHR43283:SF11">
    <property type="entry name" value="BETA-LACTAMASE-RELATED DOMAIN-CONTAINING PROTEIN"/>
    <property type="match status" value="1"/>
</dbReference>
<dbReference type="STRING" id="1453497.AT15_00185"/>
<dbReference type="SUPFAM" id="SSF56601">
    <property type="entry name" value="beta-lactamase/transpeptidase-like"/>
    <property type="match status" value="1"/>
</dbReference>
<name>A0A176K4I9_9BACT</name>
<proteinExistence type="predicted"/>
<dbReference type="PATRIC" id="fig|1453497.3.peg.44"/>
<dbReference type="PANTHER" id="PTHR43283">
    <property type="entry name" value="BETA-LACTAMASE-RELATED"/>
    <property type="match status" value="1"/>
</dbReference>
<dbReference type="EMBL" id="JFHK01000001">
    <property type="protein sequence ID" value="OAA32531.1"/>
    <property type="molecule type" value="Genomic_DNA"/>
</dbReference>
<dbReference type="Gene3D" id="3.40.710.10">
    <property type="entry name" value="DD-peptidase/beta-lactamase superfamily"/>
    <property type="match status" value="1"/>
</dbReference>
<gene>
    <name evidence="3" type="ORF">AT15_00185</name>
</gene>
<evidence type="ECO:0000313" key="4">
    <source>
        <dbReference type="Proteomes" id="UP000077339"/>
    </source>
</evidence>
<evidence type="ECO:0000259" key="2">
    <source>
        <dbReference type="Pfam" id="PF00144"/>
    </source>
</evidence>
<feature type="domain" description="Beta-lactamase-related" evidence="2">
    <location>
        <begin position="5"/>
        <end position="313"/>
    </location>
</feature>
<keyword evidence="4" id="KW-1185">Reference proteome</keyword>
<dbReference type="AlphaFoldDB" id="A0A176K4I9"/>
<dbReference type="Pfam" id="PF00144">
    <property type="entry name" value="Beta-lactamase"/>
    <property type="match status" value="1"/>
</dbReference>
<dbReference type="OrthoDB" id="9770183at2"/>
<sequence>MRCIESVVKEGIENGVYPGAVVLIGTRDEILFLKAFGKESPERHAKAVSIDTVYDLASLTKVVAVLPAVMLLMSQGKLSLGDPVYLYLNEFSNRKQITIFHLVTHSSGMPPYSTAWKKLSGEALLKHLLFTNPELKPGKAFQYSCINFIILKAIIERISGIPFEVFVNDRIFLPLGMNSTGFLPDINTLFVAPTCKREGEFLKGKPDDELAYYLGGVSGNAGCFSSAEDLYRLLKGLEEGLLFPRSIYELFTREIVEFGGIKTHLGWRMPDFSGSSGDTIDRSAYGHTGFTGTSIWVDPKSSLRVIFLSNRTRLRRRSTIPMMQSIRRRLHNTVFQY</sequence>
<keyword evidence="1" id="KW-0378">Hydrolase</keyword>
<dbReference type="InterPro" id="IPR012338">
    <property type="entry name" value="Beta-lactam/transpept-like"/>
</dbReference>
<comment type="caution">
    <text evidence="3">The sequence shown here is derived from an EMBL/GenBank/DDBJ whole genome shotgun (WGS) entry which is preliminary data.</text>
</comment>
<dbReference type="InterPro" id="IPR050789">
    <property type="entry name" value="Diverse_Enzym_Activities"/>
</dbReference>
<dbReference type="GO" id="GO:0016787">
    <property type="term" value="F:hydrolase activity"/>
    <property type="evidence" value="ECO:0007669"/>
    <property type="project" value="UniProtKB-KW"/>
</dbReference>
<protein>
    <recommendedName>
        <fullName evidence="2">Beta-lactamase-related domain-containing protein</fullName>
    </recommendedName>
</protein>